<feature type="domain" description="Reverse transcriptase zinc-binding" evidence="2">
    <location>
        <begin position="291"/>
        <end position="368"/>
    </location>
</feature>
<dbReference type="KEGG" id="rsz:108850189"/>
<dbReference type="Pfam" id="PF13966">
    <property type="entry name" value="zf-RVT"/>
    <property type="match status" value="1"/>
</dbReference>
<dbReference type="GO" id="GO:0004523">
    <property type="term" value="F:RNA-DNA hybrid ribonuclease activity"/>
    <property type="evidence" value="ECO:0007669"/>
    <property type="project" value="InterPro"/>
</dbReference>
<dbReference type="InterPro" id="IPR026960">
    <property type="entry name" value="RVT-Znf"/>
</dbReference>
<evidence type="ECO:0000259" key="1">
    <source>
        <dbReference type="Pfam" id="PF13456"/>
    </source>
</evidence>
<dbReference type="InterPro" id="IPR012337">
    <property type="entry name" value="RNaseH-like_sf"/>
</dbReference>
<accession>A0A9W3DJF5</accession>
<gene>
    <name evidence="4" type="primary">LOC108850189</name>
</gene>
<organism evidence="3 4">
    <name type="scientific">Raphanus sativus</name>
    <name type="common">Radish</name>
    <name type="synonym">Raphanus raphanistrum var. sativus</name>
    <dbReference type="NCBI Taxonomy" id="3726"/>
    <lineage>
        <taxon>Eukaryota</taxon>
        <taxon>Viridiplantae</taxon>
        <taxon>Streptophyta</taxon>
        <taxon>Embryophyta</taxon>
        <taxon>Tracheophyta</taxon>
        <taxon>Spermatophyta</taxon>
        <taxon>Magnoliopsida</taxon>
        <taxon>eudicotyledons</taxon>
        <taxon>Gunneridae</taxon>
        <taxon>Pentapetalae</taxon>
        <taxon>rosids</taxon>
        <taxon>malvids</taxon>
        <taxon>Brassicales</taxon>
        <taxon>Brassicaceae</taxon>
        <taxon>Brassiceae</taxon>
        <taxon>Raphanus</taxon>
    </lineage>
</organism>
<name>A0A9W3DJF5_RAPSA</name>
<keyword evidence="3" id="KW-1185">Reference proteome</keyword>
<dbReference type="PANTHER" id="PTHR33116">
    <property type="entry name" value="REVERSE TRANSCRIPTASE ZINC-BINDING DOMAIN-CONTAINING PROTEIN-RELATED-RELATED"/>
    <property type="match status" value="1"/>
</dbReference>
<reference evidence="4" key="2">
    <citation type="submission" date="2025-08" db="UniProtKB">
        <authorList>
            <consortium name="RefSeq"/>
        </authorList>
    </citation>
    <scope>IDENTIFICATION</scope>
    <source>
        <tissue evidence="4">Leaf</tissue>
    </source>
</reference>
<feature type="domain" description="RNase H type-1" evidence="1">
    <location>
        <begin position="477"/>
        <end position="596"/>
    </location>
</feature>
<dbReference type="GeneID" id="108850189"/>
<protein>
    <submittedName>
        <fullName evidence="4">Uncharacterized protein LOC108850189</fullName>
    </submittedName>
</protein>
<evidence type="ECO:0000313" key="3">
    <source>
        <dbReference type="Proteomes" id="UP000504610"/>
    </source>
</evidence>
<dbReference type="PANTHER" id="PTHR33116:SF86">
    <property type="entry name" value="REVERSE TRANSCRIPTASE DOMAIN-CONTAINING PROTEIN"/>
    <property type="match status" value="1"/>
</dbReference>
<dbReference type="SUPFAM" id="SSF53098">
    <property type="entry name" value="Ribonuclease H-like"/>
    <property type="match status" value="1"/>
</dbReference>
<dbReference type="Pfam" id="PF13456">
    <property type="entry name" value="RVT_3"/>
    <property type="match status" value="1"/>
</dbReference>
<dbReference type="InterPro" id="IPR002156">
    <property type="entry name" value="RNaseH_domain"/>
</dbReference>
<evidence type="ECO:0000259" key="2">
    <source>
        <dbReference type="Pfam" id="PF13966"/>
    </source>
</evidence>
<sequence>MFFIRSDTRSCATLMKVLNAYELASGQKINPLKSSLTFSAKTSRDVKSRVKQMLNIEKEGGTGKYLGLPESFGCRKKDMFASIVDKMHQRAVSWSSMCLSTAGKLTLLKAVLSAIPTLPMSCFQLPVSLSKIPWRLLTHPDCLLSKILIGKYCQNASLLHVKANSAISHGWRGILAGRDLLVEQLGKIIGNGDTTKVWGDSWISTDAPLRAFGPVQDEVNDLVVSELMFRGSGEWNIQKIQEMLPELLDEILAIKPSETGALDSYIWYPSTSGAYTAKSGYAVATEINPERPLLPPAINAINWNKAVWNTTCPPKQKLLIWKILHGAIPTGENLQNRGLLLNTNCSYCGEVETTDHLFIHCPLATQVWDLTPLRTAFSSTSCPDFITALEISQQWVCLPPTGVPGNIFLWIVWTLWTSRNQRIFEHRQSTPTDIITRAFTNAQEWSLAQHQLITPATAPSTLQRQPPLIPPDTIRCNSDAAWNQSTKAAGFGWLFSSQDAPTRQGFKPHLHVKSALQAEAMAVRAALSHALQLGYTKIWLRSDSLGLIKALVSIIKPKDIYGIISDIETPSSAFHFCYFSFVPRTLNGSADLVAKSTLCNLNSGWA</sequence>
<dbReference type="GO" id="GO:0003676">
    <property type="term" value="F:nucleic acid binding"/>
    <property type="evidence" value="ECO:0007669"/>
    <property type="project" value="InterPro"/>
</dbReference>
<dbReference type="OrthoDB" id="1113780at2759"/>
<dbReference type="RefSeq" id="XP_056863907.1">
    <property type="nucleotide sequence ID" value="XM_057007927.1"/>
</dbReference>
<dbReference type="InterPro" id="IPR044730">
    <property type="entry name" value="RNase_H-like_dom_plant"/>
</dbReference>
<proteinExistence type="predicted"/>
<evidence type="ECO:0000313" key="4">
    <source>
        <dbReference type="RefSeq" id="XP_056863907.1"/>
    </source>
</evidence>
<reference evidence="3" key="1">
    <citation type="journal article" date="2019" name="Database">
        <title>The radish genome database (RadishGD): an integrated information resource for radish genomics.</title>
        <authorList>
            <person name="Yu H.J."/>
            <person name="Baek S."/>
            <person name="Lee Y.J."/>
            <person name="Cho A."/>
            <person name="Mun J.H."/>
        </authorList>
    </citation>
    <scope>NUCLEOTIDE SEQUENCE [LARGE SCALE GENOMIC DNA]</scope>
    <source>
        <strain evidence="3">cv. WK10039</strain>
    </source>
</reference>
<dbReference type="CDD" id="cd06222">
    <property type="entry name" value="RNase_H_like"/>
    <property type="match status" value="1"/>
</dbReference>
<dbReference type="AlphaFoldDB" id="A0A9W3DJF5"/>
<dbReference type="Gene3D" id="3.30.420.10">
    <property type="entry name" value="Ribonuclease H-like superfamily/Ribonuclease H"/>
    <property type="match status" value="1"/>
</dbReference>
<dbReference type="Proteomes" id="UP000504610">
    <property type="component" value="Chromosome 4"/>
</dbReference>
<dbReference type="InterPro" id="IPR036397">
    <property type="entry name" value="RNaseH_sf"/>
</dbReference>